<evidence type="ECO:0000313" key="3">
    <source>
        <dbReference type="EMBL" id="TYL12727.1"/>
    </source>
</evidence>
<sequence>MRLILTLIIACAMCFLGVFLEKSGVTESLVYFWLGAVTVVLMSLANMVEVPK</sequence>
<evidence type="ECO:0000313" key="4">
    <source>
        <dbReference type="Proteomes" id="UP000094598"/>
    </source>
</evidence>
<reference evidence="2 4" key="1">
    <citation type="submission" date="2016-08" db="EMBL/GenBank/DDBJ databases">
        <title>Moorella thermoacetica DSM 103132.</title>
        <authorList>
            <person name="Jendresen C.B."/>
            <person name="Redl S.M."/>
            <person name="Jensen T.O."/>
            <person name="Nielsen A.T."/>
        </authorList>
    </citation>
    <scope>NUCLEOTIDE SEQUENCE [LARGE SCALE GENOMIC DNA]</scope>
    <source>
        <strain evidence="2 4">DSM 103132</strain>
    </source>
</reference>
<keyword evidence="5" id="KW-1185">Reference proteome</keyword>
<keyword evidence="1" id="KW-0472">Membrane</keyword>
<dbReference type="Proteomes" id="UP000322283">
    <property type="component" value="Unassembled WGS sequence"/>
</dbReference>
<dbReference type="EMBL" id="VCDX01000006">
    <property type="protein sequence ID" value="TYL12727.1"/>
    <property type="molecule type" value="Genomic_DNA"/>
</dbReference>
<accession>A0AAC9HIT9</accession>
<name>A0AAC9HIT9_NEOTH</name>
<organism evidence="2 4">
    <name type="scientific">Neomoorella thermoacetica</name>
    <name type="common">Clostridium thermoaceticum</name>
    <dbReference type="NCBI Taxonomy" id="1525"/>
    <lineage>
        <taxon>Bacteria</taxon>
        <taxon>Bacillati</taxon>
        <taxon>Bacillota</taxon>
        <taxon>Clostridia</taxon>
        <taxon>Neomoorellales</taxon>
        <taxon>Neomoorellaceae</taxon>
        <taxon>Neomoorella</taxon>
    </lineage>
</organism>
<evidence type="ECO:0000313" key="2">
    <source>
        <dbReference type="EMBL" id="AOQ24624.1"/>
    </source>
</evidence>
<proteinExistence type="predicted"/>
<feature type="transmembrane region" description="Helical" evidence="1">
    <location>
        <begin position="30"/>
        <end position="48"/>
    </location>
</feature>
<dbReference type="AlphaFoldDB" id="A0AAC9HIT9"/>
<reference evidence="3 5" key="2">
    <citation type="submission" date="2019-05" db="EMBL/GenBank/DDBJ databases">
        <title>Genome sequence of Moorella thermoacetica ATCC 33924.</title>
        <authorList>
            <person name="Poehlein A."/>
            <person name="Bengelsdorf F.R."/>
            <person name="Duerre P."/>
            <person name="Daniel R."/>
        </authorList>
    </citation>
    <scope>NUCLEOTIDE SEQUENCE [LARGE SCALE GENOMIC DNA]</scope>
    <source>
        <strain evidence="3 5">ATCC 33924</strain>
    </source>
</reference>
<evidence type="ECO:0000256" key="1">
    <source>
        <dbReference type="SAM" id="Phobius"/>
    </source>
</evidence>
<dbReference type="EMBL" id="CP017019">
    <property type="protein sequence ID" value="AOQ24624.1"/>
    <property type="molecule type" value="Genomic_DNA"/>
</dbReference>
<keyword evidence="1" id="KW-1133">Transmembrane helix</keyword>
<protein>
    <submittedName>
        <fullName evidence="2">Uncharacterized protein</fullName>
    </submittedName>
</protein>
<keyword evidence="1" id="KW-0812">Transmembrane</keyword>
<dbReference type="Proteomes" id="UP000094598">
    <property type="component" value="Chromosome"/>
</dbReference>
<gene>
    <name evidence="2" type="ORF">Maut_02196</name>
    <name evidence="3" type="ORF">MTAT_19690</name>
</gene>
<evidence type="ECO:0000313" key="5">
    <source>
        <dbReference type="Proteomes" id="UP000322283"/>
    </source>
</evidence>